<sequence length="87" mass="10059">MASCAVNHLLSELSEEDEAVAYQKEWERKSKRRTKLAAQLTLPQAAEIAQSGLRKYRLQLRLHPILWLRLLPRRNPTSGIGVRFVCF</sequence>
<dbReference type="Proteomes" id="UP001222027">
    <property type="component" value="Unassembled WGS sequence"/>
</dbReference>
<organism evidence="1 2">
    <name type="scientific">Ensete ventricosum</name>
    <name type="common">Abyssinian banana</name>
    <name type="synonym">Musa ensete</name>
    <dbReference type="NCBI Taxonomy" id="4639"/>
    <lineage>
        <taxon>Eukaryota</taxon>
        <taxon>Viridiplantae</taxon>
        <taxon>Streptophyta</taxon>
        <taxon>Embryophyta</taxon>
        <taxon>Tracheophyta</taxon>
        <taxon>Spermatophyta</taxon>
        <taxon>Magnoliopsida</taxon>
        <taxon>Liliopsida</taxon>
        <taxon>Zingiberales</taxon>
        <taxon>Musaceae</taxon>
        <taxon>Ensete</taxon>
    </lineage>
</organism>
<proteinExistence type="predicted"/>
<name>A0AAV8RRM7_ENSVE</name>
<dbReference type="AlphaFoldDB" id="A0AAV8RRM7"/>
<evidence type="ECO:0000313" key="1">
    <source>
        <dbReference type="EMBL" id="KAJ8505775.1"/>
    </source>
</evidence>
<protein>
    <submittedName>
        <fullName evidence="1">Uncharacterized protein</fullName>
    </submittedName>
</protein>
<accession>A0AAV8RRM7</accession>
<gene>
    <name evidence="1" type="ORF">OPV22_006661</name>
</gene>
<evidence type="ECO:0000313" key="2">
    <source>
        <dbReference type="Proteomes" id="UP001222027"/>
    </source>
</evidence>
<keyword evidence="2" id="KW-1185">Reference proteome</keyword>
<reference evidence="1 2" key="1">
    <citation type="submission" date="2022-12" db="EMBL/GenBank/DDBJ databases">
        <title>Chromosome-scale assembly of the Ensete ventricosum genome.</title>
        <authorList>
            <person name="Dussert Y."/>
            <person name="Stocks J."/>
            <person name="Wendawek A."/>
            <person name="Woldeyes F."/>
            <person name="Nichols R.A."/>
            <person name="Borrell J.S."/>
        </authorList>
    </citation>
    <scope>NUCLEOTIDE SEQUENCE [LARGE SCALE GENOMIC DNA]</scope>
    <source>
        <strain evidence="2">cv. Maze</strain>
        <tissue evidence="1">Seeds</tissue>
    </source>
</reference>
<dbReference type="EMBL" id="JAQQAF010000002">
    <property type="protein sequence ID" value="KAJ8505775.1"/>
    <property type="molecule type" value="Genomic_DNA"/>
</dbReference>
<comment type="caution">
    <text evidence="1">The sequence shown here is derived from an EMBL/GenBank/DDBJ whole genome shotgun (WGS) entry which is preliminary data.</text>
</comment>